<name>A0A0E9W6W3_ANGAN</name>
<organism evidence="1">
    <name type="scientific">Anguilla anguilla</name>
    <name type="common">European freshwater eel</name>
    <name type="synonym">Muraena anguilla</name>
    <dbReference type="NCBI Taxonomy" id="7936"/>
    <lineage>
        <taxon>Eukaryota</taxon>
        <taxon>Metazoa</taxon>
        <taxon>Chordata</taxon>
        <taxon>Craniata</taxon>
        <taxon>Vertebrata</taxon>
        <taxon>Euteleostomi</taxon>
        <taxon>Actinopterygii</taxon>
        <taxon>Neopterygii</taxon>
        <taxon>Teleostei</taxon>
        <taxon>Anguilliformes</taxon>
        <taxon>Anguillidae</taxon>
        <taxon>Anguilla</taxon>
    </lineage>
</organism>
<protein>
    <submittedName>
        <fullName evidence="1">Uncharacterized protein</fullName>
    </submittedName>
</protein>
<proteinExistence type="predicted"/>
<evidence type="ECO:0000313" key="1">
    <source>
        <dbReference type="EMBL" id="JAH86092.1"/>
    </source>
</evidence>
<sequence length="61" mass="6834">MQANGGDLTFRKHLTSCYCVLHLATLVGTCFYTTSGNLYNIAFPRLSRACISENRVQEYAL</sequence>
<dbReference type="EMBL" id="GBXM01022485">
    <property type="protein sequence ID" value="JAH86092.1"/>
    <property type="molecule type" value="Transcribed_RNA"/>
</dbReference>
<accession>A0A0E9W6W3</accession>
<reference evidence="1" key="1">
    <citation type="submission" date="2014-11" db="EMBL/GenBank/DDBJ databases">
        <authorList>
            <person name="Amaro Gonzalez C."/>
        </authorList>
    </citation>
    <scope>NUCLEOTIDE SEQUENCE</scope>
</reference>
<dbReference type="AlphaFoldDB" id="A0A0E9W6W3"/>
<reference evidence="1" key="2">
    <citation type="journal article" date="2015" name="Fish Shellfish Immunol.">
        <title>Early steps in the European eel (Anguilla anguilla)-Vibrio vulnificus interaction in the gills: Role of the RtxA13 toxin.</title>
        <authorList>
            <person name="Callol A."/>
            <person name="Pajuelo D."/>
            <person name="Ebbesson L."/>
            <person name="Teles M."/>
            <person name="MacKenzie S."/>
            <person name="Amaro C."/>
        </authorList>
    </citation>
    <scope>NUCLEOTIDE SEQUENCE</scope>
</reference>